<accession>A0A4Z1CIG6</accession>
<protein>
    <submittedName>
        <fullName evidence="3">DUF4062 domain-containing protein</fullName>
    </submittedName>
</protein>
<sequence>MTIEKREQVFISSTFQDLIDERRAVLQTLLEADCLPAGMELFPASDNDKFDLIKGVIELSDYYVVIVGGRYGSVDEVEQLSYTEMEFDYAVKQKKPVMGFLHGEPGKIIADKTDLDGEMRKKLDAFRAKVETRMVKYWTTPDDLAGKVALALMQTRKSHPAAGWVRGENAMTSEVVIELAELRAKVAELTAELSAEKSVHQALALDDLAEGDEEYAIALSFEYWPTGSAQIYGSERAARGSFEATWDRIFAYLAPSMMDEANEHGLHNRLSSLGREIVQEWYDEQPEGHEWGVLRSAKADINSLEDVLVQLKALGLIDVSDKKHGVADKATYWRLTAKGTSHMMKLRTITRFADNHDAEDLEEPEA</sequence>
<dbReference type="EMBL" id="SRRO01000001">
    <property type="protein sequence ID" value="TGN63023.1"/>
    <property type="molecule type" value="Genomic_DNA"/>
</dbReference>
<proteinExistence type="predicted"/>
<organism evidence="3 4">
    <name type="scientific">Nocardioides eburneiflavus</name>
    <dbReference type="NCBI Taxonomy" id="2518372"/>
    <lineage>
        <taxon>Bacteria</taxon>
        <taxon>Bacillati</taxon>
        <taxon>Actinomycetota</taxon>
        <taxon>Actinomycetes</taxon>
        <taxon>Propionibacteriales</taxon>
        <taxon>Nocardioidaceae</taxon>
        <taxon>Nocardioides</taxon>
    </lineage>
</organism>
<dbReference type="Proteomes" id="UP000297496">
    <property type="component" value="Unassembled WGS sequence"/>
</dbReference>
<evidence type="ECO:0000313" key="4">
    <source>
        <dbReference type="Proteomes" id="UP000297496"/>
    </source>
</evidence>
<dbReference type="AlphaFoldDB" id="A0A4Z1CIG6"/>
<dbReference type="InterPro" id="IPR025139">
    <property type="entry name" value="DUF4062"/>
</dbReference>
<name>A0A4Z1CIG6_9ACTN</name>
<feature type="coiled-coil region" evidence="1">
    <location>
        <begin position="172"/>
        <end position="199"/>
    </location>
</feature>
<reference evidence="3 4" key="1">
    <citation type="submission" date="2019-04" db="EMBL/GenBank/DDBJ databases">
        <title>Three New Species of Nocardioides, Nocardioides euryhalodurans sp. nov., Nocardioides seonyuensis sp. nov. and Nocardioides eburneoflavus sp. nov. Isolated from Soil.</title>
        <authorList>
            <person name="Roh S.G."/>
            <person name="Lee C."/>
            <person name="Kim M.-K."/>
            <person name="Kim S.B."/>
        </authorList>
    </citation>
    <scope>NUCLEOTIDE SEQUENCE [LARGE SCALE GENOMIC DNA]</scope>
    <source>
        <strain evidence="3 4">MMS17-SY213</strain>
    </source>
</reference>
<evidence type="ECO:0000256" key="1">
    <source>
        <dbReference type="SAM" id="Coils"/>
    </source>
</evidence>
<keyword evidence="1" id="KW-0175">Coiled coil</keyword>
<keyword evidence="4" id="KW-1185">Reference proteome</keyword>
<dbReference type="RefSeq" id="WP_135837565.1">
    <property type="nucleotide sequence ID" value="NZ_SRRO01000001.1"/>
</dbReference>
<evidence type="ECO:0000313" key="3">
    <source>
        <dbReference type="EMBL" id="TGN63023.1"/>
    </source>
</evidence>
<dbReference type="Pfam" id="PF13271">
    <property type="entry name" value="DUF4062"/>
    <property type="match status" value="1"/>
</dbReference>
<dbReference type="OrthoDB" id="72299at2"/>
<feature type="domain" description="DUF4062" evidence="2">
    <location>
        <begin position="8"/>
        <end position="90"/>
    </location>
</feature>
<evidence type="ECO:0000259" key="2">
    <source>
        <dbReference type="Pfam" id="PF13271"/>
    </source>
</evidence>
<gene>
    <name evidence="3" type="ORF">EXE59_02990</name>
</gene>
<comment type="caution">
    <text evidence="3">The sequence shown here is derived from an EMBL/GenBank/DDBJ whole genome shotgun (WGS) entry which is preliminary data.</text>
</comment>